<dbReference type="OrthoDB" id="1186563at2"/>
<organism evidence="1 2">
    <name type="scientific">Brumimicrobium aurantiacum</name>
    <dbReference type="NCBI Taxonomy" id="1737063"/>
    <lineage>
        <taxon>Bacteria</taxon>
        <taxon>Pseudomonadati</taxon>
        <taxon>Bacteroidota</taxon>
        <taxon>Flavobacteriia</taxon>
        <taxon>Flavobacteriales</taxon>
        <taxon>Crocinitomicaceae</taxon>
        <taxon>Brumimicrobium</taxon>
    </lineage>
</organism>
<dbReference type="Pfam" id="PF11751">
    <property type="entry name" value="PorP_SprF"/>
    <property type="match status" value="1"/>
</dbReference>
<proteinExistence type="predicted"/>
<protein>
    <submittedName>
        <fullName evidence="1">Type IX secretion system membrane protein PorP/SprF</fullName>
    </submittedName>
</protein>
<evidence type="ECO:0000313" key="1">
    <source>
        <dbReference type="EMBL" id="RFC53990.1"/>
    </source>
</evidence>
<gene>
    <name evidence="1" type="ORF">DXU93_10635</name>
</gene>
<keyword evidence="2" id="KW-1185">Reference proteome</keyword>
<sequence length="346" mass="38521">MRFFFRKIDGCLSNLKRLTMLRKTISPLLALLTILVINAFNNKTYAQDPQFSQFYANPIYLNPAFAGSHGCPRFAVNYRNQWPALSGSYVTYSASYDQYIKGMNGGIGVIMTHDQQGKGTINHTTLSLIYNYHLKVNRKFTMMFAGKATWNQKSLDWDRLTFGDMIDPRRGFIYATGDVPRGGSRGFFDVSAGMVGFTEQFFFGVSAHHLNMPDESMIIGQSRMPIRFTGHAGAKIPLGSSSKYNNNVSIMPNMIFQYQQGFMETLLGTYVQYGALTAGAWFRSRDAFILSAGVNTGKFKVGYSYDVTVSALNNGVSGGSHEISLGLDLSCKVKKPSFRTISCPSF</sequence>
<evidence type="ECO:0000313" key="2">
    <source>
        <dbReference type="Proteomes" id="UP000257127"/>
    </source>
</evidence>
<dbReference type="AlphaFoldDB" id="A0A3E1EWQ3"/>
<reference evidence="1 2" key="1">
    <citation type="submission" date="2018-08" db="EMBL/GenBank/DDBJ databases">
        <title>The draft genome squence of Brumimicrobium sp. N62.</title>
        <authorList>
            <person name="Du Z.-J."/>
            <person name="Luo H.-R."/>
        </authorList>
    </citation>
    <scope>NUCLEOTIDE SEQUENCE [LARGE SCALE GENOMIC DNA]</scope>
    <source>
        <strain evidence="1 2">N62</strain>
    </source>
</reference>
<dbReference type="NCBIfam" id="TIGR03519">
    <property type="entry name" value="T9SS_PorP_fam"/>
    <property type="match status" value="1"/>
</dbReference>
<dbReference type="EMBL" id="QURB01000006">
    <property type="protein sequence ID" value="RFC53990.1"/>
    <property type="molecule type" value="Genomic_DNA"/>
</dbReference>
<name>A0A3E1EWQ3_9FLAO</name>
<dbReference type="InterPro" id="IPR019861">
    <property type="entry name" value="PorP/SprF_Bacteroidetes"/>
</dbReference>
<comment type="caution">
    <text evidence="1">The sequence shown here is derived from an EMBL/GenBank/DDBJ whole genome shotgun (WGS) entry which is preliminary data.</text>
</comment>
<dbReference type="Proteomes" id="UP000257127">
    <property type="component" value="Unassembled WGS sequence"/>
</dbReference>
<accession>A0A3E1EWQ3</accession>